<dbReference type="Gramene" id="TKW17036">
    <property type="protein sequence ID" value="TKW17036"/>
    <property type="gene ID" value="SEVIR_5G339200v2"/>
</dbReference>
<name>A0A4V6D761_SETVI</name>
<keyword evidence="1" id="KW-1133">Transmembrane helix</keyword>
<evidence type="ECO:0000313" key="3">
    <source>
        <dbReference type="Proteomes" id="UP000298652"/>
    </source>
</evidence>
<keyword evidence="1" id="KW-0812">Transmembrane</keyword>
<sequence>MDGILVSDQNWWTRFLRRHPNLDLVLFLVFMALLGPFVCWLVYRPPEVSATVSSFRGLDPGHRAAAPPTFAVTLRARNRDAWRHCFKPGNGSAVVSYAGVPLARADLPGFCVPALSAATVRFVATGDGFGMPDELHESMEGQRARRERVALAVRVRLDEDLVVPHNPVDWSPMLTLYWCEAMLDGHPPSQCAAFRMTKR</sequence>
<reference evidence="2" key="1">
    <citation type="submission" date="2019-03" db="EMBL/GenBank/DDBJ databases">
        <title>WGS assembly of Setaria viridis.</title>
        <authorList>
            <person name="Huang P."/>
            <person name="Jenkins J."/>
            <person name="Grimwood J."/>
            <person name="Barry K."/>
            <person name="Healey A."/>
            <person name="Mamidi S."/>
            <person name="Sreedasyam A."/>
            <person name="Shu S."/>
            <person name="Feldman M."/>
            <person name="Wu J."/>
            <person name="Yu Y."/>
            <person name="Chen C."/>
            <person name="Johnson J."/>
            <person name="Rokhsar D."/>
            <person name="Baxter I."/>
            <person name="Schmutz J."/>
            <person name="Brutnell T."/>
            <person name="Kellogg E."/>
        </authorList>
    </citation>
    <scope>NUCLEOTIDE SEQUENCE [LARGE SCALE GENOMIC DNA]</scope>
</reference>
<keyword evidence="3" id="KW-1185">Reference proteome</keyword>
<feature type="transmembrane region" description="Helical" evidence="1">
    <location>
        <begin position="24"/>
        <end position="43"/>
    </location>
</feature>
<organism evidence="2 3">
    <name type="scientific">Setaria viridis</name>
    <name type="common">Green bristlegrass</name>
    <name type="synonym">Setaria italica subsp. viridis</name>
    <dbReference type="NCBI Taxonomy" id="4556"/>
    <lineage>
        <taxon>Eukaryota</taxon>
        <taxon>Viridiplantae</taxon>
        <taxon>Streptophyta</taxon>
        <taxon>Embryophyta</taxon>
        <taxon>Tracheophyta</taxon>
        <taxon>Spermatophyta</taxon>
        <taxon>Magnoliopsida</taxon>
        <taxon>Liliopsida</taxon>
        <taxon>Poales</taxon>
        <taxon>Poaceae</taxon>
        <taxon>PACMAD clade</taxon>
        <taxon>Panicoideae</taxon>
        <taxon>Panicodae</taxon>
        <taxon>Paniceae</taxon>
        <taxon>Cenchrinae</taxon>
        <taxon>Setaria</taxon>
    </lineage>
</organism>
<evidence type="ECO:0008006" key="4">
    <source>
        <dbReference type="Google" id="ProtNLM"/>
    </source>
</evidence>
<dbReference type="OMA" id="FIMVERG"/>
<keyword evidence="1" id="KW-0472">Membrane</keyword>
<dbReference type="PANTHER" id="PTHR33994:SF22">
    <property type="entry name" value="LATE EMBRYOGENESIS ABUNDANT PROTEIN LEA-2 SUBGROUP DOMAIN-CONTAINING PROTEIN"/>
    <property type="match status" value="1"/>
</dbReference>
<proteinExistence type="predicted"/>
<evidence type="ECO:0000256" key="1">
    <source>
        <dbReference type="SAM" id="Phobius"/>
    </source>
</evidence>
<dbReference type="AlphaFoldDB" id="A0A4V6D761"/>
<gene>
    <name evidence="2" type="ORF">SEVIR_5G339200v2</name>
</gene>
<dbReference type="EMBL" id="CM016556">
    <property type="protein sequence ID" value="TKW17036.1"/>
    <property type="molecule type" value="Genomic_DNA"/>
</dbReference>
<evidence type="ECO:0000313" key="2">
    <source>
        <dbReference type="EMBL" id="TKW17036.1"/>
    </source>
</evidence>
<accession>A0A4V6D761</accession>
<protein>
    <recommendedName>
        <fullName evidence="4">Late embryogenesis abundant protein LEA-2 subgroup domain-containing protein</fullName>
    </recommendedName>
</protein>
<dbReference type="PANTHER" id="PTHR33994">
    <property type="entry name" value="OS04G0515000 PROTEIN"/>
    <property type="match status" value="1"/>
</dbReference>
<dbReference type="Proteomes" id="UP000298652">
    <property type="component" value="Chromosome 5"/>
</dbReference>